<evidence type="ECO:0000313" key="2">
    <source>
        <dbReference type="EMBL" id="SPD87358.1"/>
    </source>
</evidence>
<organism evidence="2 3">
    <name type="scientific">Micropruina glycogenica</name>
    <dbReference type="NCBI Taxonomy" id="75385"/>
    <lineage>
        <taxon>Bacteria</taxon>
        <taxon>Bacillati</taxon>
        <taxon>Actinomycetota</taxon>
        <taxon>Actinomycetes</taxon>
        <taxon>Propionibacteriales</taxon>
        <taxon>Nocardioidaceae</taxon>
        <taxon>Micropruina</taxon>
    </lineage>
</organism>
<proteinExistence type="predicted"/>
<evidence type="ECO:0008006" key="4">
    <source>
        <dbReference type="Google" id="ProtNLM"/>
    </source>
</evidence>
<dbReference type="AlphaFoldDB" id="A0A2N9JIJ7"/>
<feature type="region of interest" description="Disordered" evidence="1">
    <location>
        <begin position="234"/>
        <end position="272"/>
    </location>
</feature>
<keyword evidence="3" id="KW-1185">Reference proteome</keyword>
<name>A0A2N9JIJ7_9ACTN</name>
<gene>
    <name evidence="2" type="ORF">MPLG2_2328</name>
</gene>
<dbReference type="EMBL" id="LT985188">
    <property type="protein sequence ID" value="SPD87358.1"/>
    <property type="molecule type" value="Genomic_DNA"/>
</dbReference>
<feature type="compositionally biased region" description="Polar residues" evidence="1">
    <location>
        <begin position="238"/>
        <end position="252"/>
    </location>
</feature>
<evidence type="ECO:0000313" key="3">
    <source>
        <dbReference type="Proteomes" id="UP000238164"/>
    </source>
</evidence>
<sequence>MHLVGALRQRHHLERQPGEVRGRHRRCGRRSPRPARPDRRGVHGRRGHRKARGGHHCRADHGRVQRRRTLSCSRSSSLSKPGSGRALTTSSRRTDGWPVTQSPSRGSLLHLGWLAVDQFVAAVRGRPTLTWLGWPGESVAAVRGAPRPAQAELAGQLRLDVPFACVGRRARPTPTYRVGVPPHRFDRRVTLVAAELTVPANAGISPVRKSAVRPRLCHHGVVAFRHRGASWGRFRTRATGSQRAALSSSRLTPGSHHAHSTDPNSRSRSARRLDLDHTIPYTDGIDDQTRPDNLGPLTRTLHRAETSRRRQVKQPASGIFWWTSPHHQHYRVTNHSTDDLHQWSTGEQGLLWRRDAQPPPNG</sequence>
<feature type="region of interest" description="Disordered" evidence="1">
    <location>
        <begin position="1"/>
        <end position="102"/>
    </location>
</feature>
<feature type="compositionally biased region" description="Basic residues" evidence="1">
    <location>
        <begin position="22"/>
        <end position="33"/>
    </location>
</feature>
<feature type="compositionally biased region" description="Basic residues" evidence="1">
    <location>
        <begin position="42"/>
        <end position="56"/>
    </location>
</feature>
<feature type="compositionally biased region" description="Low complexity" evidence="1">
    <location>
        <begin position="70"/>
        <end position="85"/>
    </location>
</feature>
<dbReference type="Proteomes" id="UP000238164">
    <property type="component" value="Chromosome 1"/>
</dbReference>
<dbReference type="KEGG" id="mgg:MPLG2_2328"/>
<evidence type="ECO:0000256" key="1">
    <source>
        <dbReference type="SAM" id="MobiDB-lite"/>
    </source>
</evidence>
<protein>
    <recommendedName>
        <fullName evidence="4">HNH nuclease domain-containing protein</fullName>
    </recommendedName>
</protein>
<accession>A0A2N9JIJ7</accession>
<reference evidence="2 3" key="1">
    <citation type="submission" date="2018-02" db="EMBL/GenBank/DDBJ databases">
        <authorList>
            <person name="Cohen D.B."/>
            <person name="Kent A.D."/>
        </authorList>
    </citation>
    <scope>NUCLEOTIDE SEQUENCE [LARGE SCALE GENOMIC DNA]</scope>
    <source>
        <strain evidence="2">1</strain>
    </source>
</reference>